<sequence length="287" mass="32338">MAQRPTLAEIRERTYKARDAWWTVWLVDPLASRLVWLVAPWRWVTPNRLTVAAFAVGLGSAAAFWQQGYAWLLLGALLFHVSFVLDCMDGKIARLNGTGSLFGTWLDYVFDRLRVLACAIGLFGGEFHRTGDATYVWLGLVVIFLDMFRYLNNLQMAKVKGEMRKRLAEVTPAPVAVIPAQRQPEPDDADETQDGFQQHYGRLAPVRRLMASNRIRPHLFSGIEFMMFVFILGPVTNQLTVVILGSAALMLAFELLLILKLYRTTKSFTARYATLQAAALARETAPV</sequence>
<dbReference type="InterPro" id="IPR048254">
    <property type="entry name" value="CDP_ALCOHOL_P_TRANSF_CS"/>
</dbReference>
<feature type="transmembrane region" description="Helical" evidence="3">
    <location>
        <begin position="241"/>
        <end position="262"/>
    </location>
</feature>
<feature type="transmembrane region" description="Helical" evidence="3">
    <location>
        <begin position="68"/>
        <end position="88"/>
    </location>
</feature>
<dbReference type="GO" id="GO:0016020">
    <property type="term" value="C:membrane"/>
    <property type="evidence" value="ECO:0007669"/>
    <property type="project" value="InterPro"/>
</dbReference>
<evidence type="ECO:0000256" key="1">
    <source>
        <dbReference type="ARBA" id="ARBA00022679"/>
    </source>
</evidence>
<feature type="transmembrane region" description="Helical" evidence="3">
    <location>
        <begin position="134"/>
        <end position="151"/>
    </location>
</feature>
<comment type="similarity">
    <text evidence="2">Belongs to the CDP-alcohol phosphatidyltransferase class-I family.</text>
</comment>
<keyword evidence="3" id="KW-0472">Membrane</keyword>
<dbReference type="Gene3D" id="1.20.120.1760">
    <property type="match status" value="1"/>
</dbReference>
<accession>A0A7W7MCB6</accession>
<keyword evidence="3" id="KW-0812">Transmembrane</keyword>
<evidence type="ECO:0000313" key="4">
    <source>
        <dbReference type="EMBL" id="MBB4744931.1"/>
    </source>
</evidence>
<reference evidence="4 5" key="1">
    <citation type="submission" date="2020-08" db="EMBL/GenBank/DDBJ databases">
        <title>Sequencing the genomes of 1000 actinobacteria strains.</title>
        <authorList>
            <person name="Klenk H.-P."/>
        </authorList>
    </citation>
    <scope>NUCLEOTIDE SEQUENCE [LARGE SCALE GENOMIC DNA]</scope>
    <source>
        <strain evidence="4 5">DSM 45809</strain>
    </source>
</reference>
<dbReference type="InterPro" id="IPR043130">
    <property type="entry name" value="CDP-OH_PTrfase_TM_dom"/>
</dbReference>
<protein>
    <submittedName>
        <fullName evidence="4">Phosphatidylglycerophosphate synthase</fullName>
    </submittedName>
</protein>
<dbReference type="AlphaFoldDB" id="A0A7W7MCB6"/>
<dbReference type="Proteomes" id="UP000546162">
    <property type="component" value="Unassembled WGS sequence"/>
</dbReference>
<feature type="transmembrane region" description="Helical" evidence="3">
    <location>
        <begin position="20"/>
        <end position="39"/>
    </location>
</feature>
<evidence type="ECO:0000256" key="2">
    <source>
        <dbReference type="RuleBase" id="RU003750"/>
    </source>
</evidence>
<gene>
    <name evidence="4" type="ORF">BJY16_008390</name>
</gene>
<keyword evidence="1 2" id="KW-0808">Transferase</keyword>
<organism evidence="4 5">
    <name type="scientific">Actinoplanes octamycinicus</name>
    <dbReference type="NCBI Taxonomy" id="135948"/>
    <lineage>
        <taxon>Bacteria</taxon>
        <taxon>Bacillati</taxon>
        <taxon>Actinomycetota</taxon>
        <taxon>Actinomycetes</taxon>
        <taxon>Micromonosporales</taxon>
        <taxon>Micromonosporaceae</taxon>
        <taxon>Actinoplanes</taxon>
    </lineage>
</organism>
<keyword evidence="3" id="KW-1133">Transmembrane helix</keyword>
<evidence type="ECO:0000256" key="3">
    <source>
        <dbReference type="SAM" id="Phobius"/>
    </source>
</evidence>
<dbReference type="Pfam" id="PF01066">
    <property type="entry name" value="CDP-OH_P_transf"/>
    <property type="match status" value="1"/>
</dbReference>
<name>A0A7W7MCB6_9ACTN</name>
<dbReference type="InterPro" id="IPR000462">
    <property type="entry name" value="CDP-OH_P_trans"/>
</dbReference>
<proteinExistence type="inferred from homology"/>
<dbReference type="GO" id="GO:0016780">
    <property type="term" value="F:phosphotransferase activity, for other substituted phosphate groups"/>
    <property type="evidence" value="ECO:0007669"/>
    <property type="project" value="InterPro"/>
</dbReference>
<comment type="caution">
    <text evidence="4">The sequence shown here is derived from an EMBL/GenBank/DDBJ whole genome shotgun (WGS) entry which is preliminary data.</text>
</comment>
<feature type="transmembrane region" description="Helical" evidence="3">
    <location>
        <begin position="217"/>
        <end position="235"/>
    </location>
</feature>
<dbReference type="RefSeq" id="WP_185045129.1">
    <property type="nucleotide sequence ID" value="NZ_BAABFG010000005.1"/>
</dbReference>
<dbReference type="GO" id="GO:0008654">
    <property type="term" value="P:phospholipid biosynthetic process"/>
    <property type="evidence" value="ECO:0007669"/>
    <property type="project" value="InterPro"/>
</dbReference>
<dbReference type="EMBL" id="JACHNB010000001">
    <property type="protein sequence ID" value="MBB4744931.1"/>
    <property type="molecule type" value="Genomic_DNA"/>
</dbReference>
<evidence type="ECO:0000313" key="5">
    <source>
        <dbReference type="Proteomes" id="UP000546162"/>
    </source>
</evidence>
<keyword evidence="5" id="KW-1185">Reference proteome</keyword>
<dbReference type="PROSITE" id="PS00379">
    <property type="entry name" value="CDP_ALCOHOL_P_TRANSF"/>
    <property type="match status" value="1"/>
</dbReference>